<gene>
    <name evidence="1" type="ORF">B0J11DRAFT_494169</name>
</gene>
<evidence type="ECO:0008006" key="3">
    <source>
        <dbReference type="Google" id="ProtNLM"/>
    </source>
</evidence>
<sequence>MSTEISPDFIIYEPPAVPTVDKPSVILYGSIESNKAGRWQTQLSLSLSDLPVAILNPLRDDWDSSWIEDISFPKFKEQVEWEMNHATVADVIVFYFAPGTLTPITLLELGMYAGTGKAVICCPPGFYKRGNVQMISLRYGIPLFETLDGLKKEVRERLHKKLQSNSFA</sequence>
<accession>A0A9P9IDG8</accession>
<dbReference type="InterPro" id="IPR039470">
    <property type="entry name" value="Nuc_deoxyri_tr2"/>
</dbReference>
<dbReference type="Gene3D" id="3.40.50.450">
    <property type="match status" value="1"/>
</dbReference>
<comment type="caution">
    <text evidence="1">The sequence shown here is derived from an EMBL/GenBank/DDBJ whole genome shotgun (WGS) entry which is preliminary data.</text>
</comment>
<dbReference type="Proteomes" id="UP000700596">
    <property type="component" value="Unassembled WGS sequence"/>
</dbReference>
<proteinExistence type="predicted"/>
<organism evidence="1 2">
    <name type="scientific">Dendryphion nanum</name>
    <dbReference type="NCBI Taxonomy" id="256645"/>
    <lineage>
        <taxon>Eukaryota</taxon>
        <taxon>Fungi</taxon>
        <taxon>Dikarya</taxon>
        <taxon>Ascomycota</taxon>
        <taxon>Pezizomycotina</taxon>
        <taxon>Dothideomycetes</taxon>
        <taxon>Pleosporomycetidae</taxon>
        <taxon>Pleosporales</taxon>
        <taxon>Torulaceae</taxon>
        <taxon>Dendryphion</taxon>
    </lineage>
</organism>
<evidence type="ECO:0000313" key="2">
    <source>
        <dbReference type="Proteomes" id="UP000700596"/>
    </source>
</evidence>
<reference evidence="1" key="1">
    <citation type="journal article" date="2021" name="Nat. Commun.">
        <title>Genetic determinants of endophytism in the Arabidopsis root mycobiome.</title>
        <authorList>
            <person name="Mesny F."/>
            <person name="Miyauchi S."/>
            <person name="Thiergart T."/>
            <person name="Pickel B."/>
            <person name="Atanasova L."/>
            <person name="Karlsson M."/>
            <person name="Huettel B."/>
            <person name="Barry K.W."/>
            <person name="Haridas S."/>
            <person name="Chen C."/>
            <person name="Bauer D."/>
            <person name="Andreopoulos W."/>
            <person name="Pangilinan J."/>
            <person name="LaButti K."/>
            <person name="Riley R."/>
            <person name="Lipzen A."/>
            <person name="Clum A."/>
            <person name="Drula E."/>
            <person name="Henrissat B."/>
            <person name="Kohler A."/>
            <person name="Grigoriev I.V."/>
            <person name="Martin F.M."/>
            <person name="Hacquard S."/>
        </authorList>
    </citation>
    <scope>NUCLEOTIDE SEQUENCE</scope>
    <source>
        <strain evidence="1">MPI-CAGE-CH-0243</strain>
    </source>
</reference>
<dbReference type="OrthoDB" id="2893324at2759"/>
<dbReference type="EMBL" id="JAGMWT010000014">
    <property type="protein sequence ID" value="KAH7116761.1"/>
    <property type="molecule type" value="Genomic_DNA"/>
</dbReference>
<dbReference type="Pfam" id="PF15891">
    <property type="entry name" value="Nuc_deoxyri_tr2"/>
    <property type="match status" value="1"/>
</dbReference>
<keyword evidence="2" id="KW-1185">Reference proteome</keyword>
<name>A0A9P9IDG8_9PLEO</name>
<dbReference type="AlphaFoldDB" id="A0A9P9IDG8"/>
<evidence type="ECO:0000313" key="1">
    <source>
        <dbReference type="EMBL" id="KAH7116761.1"/>
    </source>
</evidence>
<protein>
    <recommendedName>
        <fullName evidence="3">Nucleoside 2-deoxyribosyltransferase like</fullName>
    </recommendedName>
</protein>